<protein>
    <submittedName>
        <fullName evidence="2">Uncharacterized protein</fullName>
    </submittedName>
</protein>
<organism evidence="2 3">
    <name type="scientific">Thalictrum thalictroides</name>
    <name type="common">Rue-anemone</name>
    <name type="synonym">Anemone thalictroides</name>
    <dbReference type="NCBI Taxonomy" id="46969"/>
    <lineage>
        <taxon>Eukaryota</taxon>
        <taxon>Viridiplantae</taxon>
        <taxon>Streptophyta</taxon>
        <taxon>Embryophyta</taxon>
        <taxon>Tracheophyta</taxon>
        <taxon>Spermatophyta</taxon>
        <taxon>Magnoliopsida</taxon>
        <taxon>Ranunculales</taxon>
        <taxon>Ranunculaceae</taxon>
        <taxon>Thalictroideae</taxon>
        <taxon>Thalictrum</taxon>
    </lineage>
</organism>
<proteinExistence type="predicted"/>
<sequence>MQVDRGSWMPGPPENSMGGAQLRGPAPLPGQIIGLGSTPTGHEHHIKTGYLSATRAYKTSDPTTTNDAIVAGSRMYSFLQGLG</sequence>
<gene>
    <name evidence="2" type="ORF">FRX31_018246</name>
</gene>
<feature type="region of interest" description="Disordered" evidence="1">
    <location>
        <begin position="1"/>
        <end position="41"/>
    </location>
</feature>
<comment type="caution">
    <text evidence="2">The sequence shown here is derived from an EMBL/GenBank/DDBJ whole genome shotgun (WGS) entry which is preliminary data.</text>
</comment>
<evidence type="ECO:0000313" key="3">
    <source>
        <dbReference type="Proteomes" id="UP000554482"/>
    </source>
</evidence>
<dbReference type="EMBL" id="JABWDY010021753">
    <property type="protein sequence ID" value="KAF5192166.1"/>
    <property type="molecule type" value="Genomic_DNA"/>
</dbReference>
<keyword evidence="3" id="KW-1185">Reference proteome</keyword>
<dbReference type="AlphaFoldDB" id="A0A7J6W467"/>
<reference evidence="2 3" key="1">
    <citation type="submission" date="2020-06" db="EMBL/GenBank/DDBJ databases">
        <title>Transcriptomic and genomic resources for Thalictrum thalictroides and T. hernandezii: Facilitating candidate gene discovery in an emerging model plant lineage.</title>
        <authorList>
            <person name="Arias T."/>
            <person name="Riano-Pachon D.M."/>
            <person name="Di Stilio V.S."/>
        </authorList>
    </citation>
    <scope>NUCLEOTIDE SEQUENCE [LARGE SCALE GENOMIC DNA]</scope>
    <source>
        <strain evidence="3">cv. WT478/WT964</strain>
        <tissue evidence="2">Leaves</tissue>
    </source>
</reference>
<evidence type="ECO:0000256" key="1">
    <source>
        <dbReference type="SAM" id="MobiDB-lite"/>
    </source>
</evidence>
<evidence type="ECO:0000313" key="2">
    <source>
        <dbReference type="EMBL" id="KAF5192166.1"/>
    </source>
</evidence>
<dbReference type="Proteomes" id="UP000554482">
    <property type="component" value="Unassembled WGS sequence"/>
</dbReference>
<accession>A0A7J6W467</accession>
<name>A0A7J6W467_THATH</name>
<dbReference type="OrthoDB" id="272703at2759"/>